<name>A0A1H0Q0N3_9BURK</name>
<accession>A0A1H0Q0N3</accession>
<dbReference type="RefSeq" id="WP_092833371.1">
    <property type="nucleotide sequence ID" value="NZ_CP028290.1"/>
</dbReference>
<evidence type="ECO:0000313" key="3">
    <source>
        <dbReference type="Proteomes" id="UP000199317"/>
    </source>
</evidence>
<dbReference type="AlphaFoldDB" id="A0A1H0Q0N3"/>
<feature type="compositionally biased region" description="Low complexity" evidence="1">
    <location>
        <begin position="23"/>
        <end position="33"/>
    </location>
</feature>
<gene>
    <name evidence="2" type="ORF">SAMN04489708_107137</name>
</gene>
<reference evidence="3" key="1">
    <citation type="submission" date="2016-10" db="EMBL/GenBank/DDBJ databases">
        <authorList>
            <person name="Varghese N."/>
            <person name="Submissions S."/>
        </authorList>
    </citation>
    <scope>NUCLEOTIDE SEQUENCE [LARGE SCALE GENOMIC DNA]</scope>
    <source>
        <strain evidence="3">DSM 17101</strain>
    </source>
</reference>
<keyword evidence="3" id="KW-1185">Reference proteome</keyword>
<feature type="region of interest" description="Disordered" evidence="1">
    <location>
        <begin position="14"/>
        <end position="33"/>
    </location>
</feature>
<dbReference type="OrthoDB" id="9954368at2"/>
<protein>
    <submittedName>
        <fullName evidence="2">Uncharacterized protein</fullName>
    </submittedName>
</protein>
<evidence type="ECO:0000313" key="2">
    <source>
        <dbReference type="EMBL" id="SDP10923.1"/>
    </source>
</evidence>
<dbReference type="Proteomes" id="UP000199317">
    <property type="component" value="Unassembled WGS sequence"/>
</dbReference>
<proteinExistence type="predicted"/>
<organism evidence="2 3">
    <name type="scientific">Paracidovorax cattleyae</name>
    <dbReference type="NCBI Taxonomy" id="80868"/>
    <lineage>
        <taxon>Bacteria</taxon>
        <taxon>Pseudomonadati</taxon>
        <taxon>Pseudomonadota</taxon>
        <taxon>Betaproteobacteria</taxon>
        <taxon>Burkholderiales</taxon>
        <taxon>Comamonadaceae</taxon>
        <taxon>Paracidovorax</taxon>
    </lineage>
</organism>
<evidence type="ECO:0000256" key="1">
    <source>
        <dbReference type="SAM" id="MobiDB-lite"/>
    </source>
</evidence>
<dbReference type="EMBL" id="FNJL01000007">
    <property type="protein sequence ID" value="SDP10923.1"/>
    <property type="molecule type" value="Genomic_DNA"/>
</dbReference>
<sequence>MIRKTWPFLSSYQERGEAGDTVAPASAAPADPSSALPAVAYADARPHIRPAHAVSTGSPVFQGSLTQASGCAG</sequence>